<dbReference type="InterPro" id="IPR005822">
    <property type="entry name" value="Ribosomal_uL13"/>
</dbReference>
<dbReference type="CDD" id="cd00392">
    <property type="entry name" value="Ribosomal_L13"/>
    <property type="match status" value="1"/>
</dbReference>
<proteinExistence type="inferred from homology"/>
<sequence length="115" mass="13355">MKRETYTIDAAGKSLGRLATEIVVLLRGKHKPSFVPNQDRGDFVTVKNINKINFTGKKLIQKKYFRHSEFIGKGKEIPMKEIFRDSPQKVLKRAVFGMLPKNKLRSRQIKRLKVE</sequence>
<dbReference type="InterPro" id="IPR036899">
    <property type="entry name" value="Ribosomal_uL13_sf"/>
</dbReference>
<keyword evidence="2 4" id="KW-0689">Ribosomal protein</keyword>
<comment type="subunit">
    <text evidence="4">Part of the 50S ribosomal subunit.</text>
</comment>
<dbReference type="EMBL" id="PCWK01000003">
    <property type="protein sequence ID" value="PIR02856.1"/>
    <property type="molecule type" value="Genomic_DNA"/>
</dbReference>
<evidence type="ECO:0000256" key="3">
    <source>
        <dbReference type="ARBA" id="ARBA00023274"/>
    </source>
</evidence>
<dbReference type="PIRSF" id="PIRSF002181">
    <property type="entry name" value="Ribosomal_L13"/>
    <property type="match status" value="1"/>
</dbReference>
<dbReference type="Proteomes" id="UP000231139">
    <property type="component" value="Unassembled WGS sequence"/>
</dbReference>
<dbReference type="SUPFAM" id="SSF52161">
    <property type="entry name" value="Ribosomal protein L13"/>
    <property type="match status" value="1"/>
</dbReference>
<dbReference type="GO" id="GO:0017148">
    <property type="term" value="P:negative regulation of translation"/>
    <property type="evidence" value="ECO:0007669"/>
    <property type="project" value="TreeGrafter"/>
</dbReference>
<dbReference type="Pfam" id="PF00572">
    <property type="entry name" value="Ribosomal_L13"/>
    <property type="match status" value="1"/>
</dbReference>
<reference evidence="5 6" key="1">
    <citation type="submission" date="2017-09" db="EMBL/GenBank/DDBJ databases">
        <title>Depth-based differentiation of microbial function through sediment-hosted aquifers and enrichment of novel symbionts in the deep terrestrial subsurface.</title>
        <authorList>
            <person name="Probst A.J."/>
            <person name="Ladd B."/>
            <person name="Jarett J.K."/>
            <person name="Geller-Mcgrath D.E."/>
            <person name="Sieber C.M."/>
            <person name="Emerson J.B."/>
            <person name="Anantharaman K."/>
            <person name="Thomas B.C."/>
            <person name="Malmstrom R."/>
            <person name="Stieglmeier M."/>
            <person name="Klingl A."/>
            <person name="Woyke T."/>
            <person name="Ryan C.M."/>
            <person name="Banfield J.F."/>
        </authorList>
    </citation>
    <scope>NUCLEOTIDE SEQUENCE [LARGE SCALE GENOMIC DNA]</scope>
    <source>
        <strain evidence="5">CG11_big_fil_rev_8_21_14_0_20_35_11</strain>
    </source>
</reference>
<comment type="similarity">
    <text evidence="1 4">Belongs to the universal ribosomal protein uL13 family.</text>
</comment>
<dbReference type="Gene3D" id="3.90.1180.10">
    <property type="entry name" value="Ribosomal protein L13"/>
    <property type="match status" value="1"/>
</dbReference>
<dbReference type="PANTHER" id="PTHR11545:SF2">
    <property type="entry name" value="LARGE RIBOSOMAL SUBUNIT PROTEIN UL13M"/>
    <property type="match status" value="1"/>
</dbReference>
<keyword evidence="3 4" id="KW-0687">Ribonucleoprotein</keyword>
<organism evidence="5 6">
    <name type="scientific">Candidatus Nealsonbacteria bacterium CG11_big_fil_rev_8_21_14_0_20_35_11</name>
    <dbReference type="NCBI Taxonomy" id="1974713"/>
    <lineage>
        <taxon>Bacteria</taxon>
        <taxon>Candidatus Nealsoniibacteriota</taxon>
    </lineage>
</organism>
<dbReference type="GO" id="GO:0005840">
    <property type="term" value="C:ribosome"/>
    <property type="evidence" value="ECO:0007669"/>
    <property type="project" value="UniProtKB-KW"/>
</dbReference>
<evidence type="ECO:0000256" key="4">
    <source>
        <dbReference type="HAMAP-Rule" id="MF_01366"/>
    </source>
</evidence>
<dbReference type="GO" id="GO:0003729">
    <property type="term" value="F:mRNA binding"/>
    <property type="evidence" value="ECO:0007669"/>
    <property type="project" value="TreeGrafter"/>
</dbReference>
<dbReference type="InterPro" id="IPR005823">
    <property type="entry name" value="Ribosomal_uL13_bac-type"/>
</dbReference>
<dbReference type="NCBIfam" id="TIGR01066">
    <property type="entry name" value="rplM_bact"/>
    <property type="match status" value="1"/>
</dbReference>
<dbReference type="AlphaFoldDB" id="A0A2H0N423"/>
<dbReference type="GO" id="GO:1990904">
    <property type="term" value="C:ribonucleoprotein complex"/>
    <property type="evidence" value="ECO:0007669"/>
    <property type="project" value="UniProtKB-KW"/>
</dbReference>
<name>A0A2H0N423_9BACT</name>
<evidence type="ECO:0000256" key="1">
    <source>
        <dbReference type="ARBA" id="ARBA00006227"/>
    </source>
</evidence>
<comment type="caution">
    <text evidence="5">The sequence shown here is derived from an EMBL/GenBank/DDBJ whole genome shotgun (WGS) entry which is preliminary data.</text>
</comment>
<dbReference type="HAMAP" id="MF_01366">
    <property type="entry name" value="Ribosomal_uL13"/>
    <property type="match status" value="1"/>
</dbReference>
<protein>
    <recommendedName>
        <fullName evidence="4">Large ribosomal subunit protein uL13</fullName>
    </recommendedName>
</protein>
<dbReference type="GO" id="GO:0006412">
    <property type="term" value="P:translation"/>
    <property type="evidence" value="ECO:0007669"/>
    <property type="project" value="UniProtKB-UniRule"/>
</dbReference>
<evidence type="ECO:0000313" key="5">
    <source>
        <dbReference type="EMBL" id="PIR02856.1"/>
    </source>
</evidence>
<evidence type="ECO:0000256" key="2">
    <source>
        <dbReference type="ARBA" id="ARBA00022980"/>
    </source>
</evidence>
<gene>
    <name evidence="4 5" type="primary">rplM</name>
    <name evidence="5" type="ORF">COV62_00145</name>
</gene>
<dbReference type="PANTHER" id="PTHR11545">
    <property type="entry name" value="RIBOSOMAL PROTEIN L13"/>
    <property type="match status" value="1"/>
</dbReference>
<dbReference type="GO" id="GO:0003735">
    <property type="term" value="F:structural constituent of ribosome"/>
    <property type="evidence" value="ECO:0007669"/>
    <property type="project" value="InterPro"/>
</dbReference>
<accession>A0A2H0N423</accession>
<comment type="function">
    <text evidence="4">This protein is one of the early assembly proteins of the 50S ribosomal subunit, although it is not seen to bind rRNA by itself. It is important during the early stages of 50S assembly.</text>
</comment>
<evidence type="ECO:0000313" key="6">
    <source>
        <dbReference type="Proteomes" id="UP000231139"/>
    </source>
</evidence>